<gene>
    <name evidence="4" type="ORF">HDF22_005308</name>
</gene>
<reference evidence="4 5" key="1">
    <citation type="submission" date="2020-08" db="EMBL/GenBank/DDBJ databases">
        <title>Genomic Encyclopedia of Type Strains, Phase IV (KMG-V): Genome sequencing to study the core and pangenomes of soil and plant-associated prokaryotes.</title>
        <authorList>
            <person name="Whitman W."/>
        </authorList>
    </citation>
    <scope>NUCLEOTIDE SEQUENCE [LARGE SCALE GENOMIC DNA]</scope>
    <source>
        <strain evidence="4 5">MP601</strain>
    </source>
</reference>
<feature type="transmembrane region" description="Helical" evidence="2">
    <location>
        <begin position="67"/>
        <end position="90"/>
    </location>
</feature>
<feature type="coiled-coil region" evidence="1">
    <location>
        <begin position="164"/>
        <end position="191"/>
    </location>
</feature>
<organism evidence="4 5">
    <name type="scientific">Mucilaginibacter lappiensis</name>
    <dbReference type="NCBI Taxonomy" id="354630"/>
    <lineage>
        <taxon>Bacteria</taxon>
        <taxon>Pseudomonadati</taxon>
        <taxon>Bacteroidota</taxon>
        <taxon>Sphingobacteriia</taxon>
        <taxon>Sphingobacteriales</taxon>
        <taxon>Sphingobacteriaceae</taxon>
        <taxon>Mucilaginibacter</taxon>
    </lineage>
</organism>
<keyword evidence="1" id="KW-0175">Coiled coil</keyword>
<evidence type="ECO:0000256" key="1">
    <source>
        <dbReference type="SAM" id="Coils"/>
    </source>
</evidence>
<evidence type="ECO:0000256" key="2">
    <source>
        <dbReference type="SAM" id="Phobius"/>
    </source>
</evidence>
<dbReference type="Proteomes" id="UP000548326">
    <property type="component" value="Unassembled WGS sequence"/>
</dbReference>
<dbReference type="RefSeq" id="WP_183589733.1">
    <property type="nucleotide sequence ID" value="NZ_JACHCA010000020.1"/>
</dbReference>
<feature type="transmembrane region" description="Helical" evidence="2">
    <location>
        <begin position="5"/>
        <end position="26"/>
    </location>
</feature>
<dbReference type="InterPro" id="IPR010559">
    <property type="entry name" value="Sig_transdc_His_kin_internal"/>
</dbReference>
<protein>
    <submittedName>
        <fullName evidence="4">Sensor histidine kinase YesM</fullName>
    </submittedName>
</protein>
<dbReference type="Pfam" id="PF06580">
    <property type="entry name" value="His_kinase"/>
    <property type="match status" value="1"/>
</dbReference>
<dbReference type="PANTHER" id="PTHR34220:SF7">
    <property type="entry name" value="SENSOR HISTIDINE KINASE YPDA"/>
    <property type="match status" value="1"/>
</dbReference>
<dbReference type="AlphaFoldDB" id="A0A841JJP0"/>
<feature type="domain" description="Signal transduction histidine kinase internal region" evidence="3">
    <location>
        <begin position="149"/>
        <end position="225"/>
    </location>
</feature>
<dbReference type="GO" id="GO:0000155">
    <property type="term" value="F:phosphorelay sensor kinase activity"/>
    <property type="evidence" value="ECO:0007669"/>
    <property type="project" value="InterPro"/>
</dbReference>
<keyword evidence="2" id="KW-0472">Membrane</keyword>
<dbReference type="GO" id="GO:0016020">
    <property type="term" value="C:membrane"/>
    <property type="evidence" value="ECO:0007669"/>
    <property type="project" value="InterPro"/>
</dbReference>
<evidence type="ECO:0000259" key="3">
    <source>
        <dbReference type="Pfam" id="PF06580"/>
    </source>
</evidence>
<comment type="caution">
    <text evidence="4">The sequence shown here is derived from an EMBL/GenBank/DDBJ whole genome shotgun (WGS) entry which is preliminary data.</text>
</comment>
<name>A0A841JJP0_9SPHI</name>
<feature type="transmembrane region" description="Helical" evidence="2">
    <location>
        <begin position="110"/>
        <end position="130"/>
    </location>
</feature>
<dbReference type="EMBL" id="JACHCA010000020">
    <property type="protein sequence ID" value="MBB6131157.1"/>
    <property type="molecule type" value="Genomic_DNA"/>
</dbReference>
<keyword evidence="4" id="KW-0418">Kinase</keyword>
<dbReference type="PANTHER" id="PTHR34220">
    <property type="entry name" value="SENSOR HISTIDINE KINASE YPDA"/>
    <property type="match status" value="1"/>
</dbReference>
<feature type="transmembrane region" description="Helical" evidence="2">
    <location>
        <begin position="32"/>
        <end position="55"/>
    </location>
</feature>
<sequence length="339" mass="40204">MRKFFLHFLFWVVFFLMWNRIMYFYVSNVINRLYFSAWDVSLIMLAFYIIYVYIMPDYFRRKNITRLIMFSMLLIILLSGAYAWIMGVFLHHYVMPIHFDFLWTYADLQYNRFFVALPGVLGGCFVKLALDRIEVRRKMEMMEKEKSQAELIYLKAQINPHFLFNSLNSLYTQLELNLEEAKGTLISLAELLRYQLYECDADFISMAKEVTYLESYFNLQSIRNDNCTADFLINGNYEGLVIAPLLLIPFVENAFKHVSDNDVRRNFIKIRLDFVDGHLHFFCGNSVDVKSNIQSGNPSKGIGLINVKKRLDLVYRHRFNLKEEINNGEYHITLTLNLK</sequence>
<evidence type="ECO:0000313" key="4">
    <source>
        <dbReference type="EMBL" id="MBB6131157.1"/>
    </source>
</evidence>
<dbReference type="InterPro" id="IPR050640">
    <property type="entry name" value="Bact_2-comp_sensor_kinase"/>
</dbReference>
<keyword evidence="4" id="KW-0808">Transferase</keyword>
<proteinExistence type="predicted"/>
<evidence type="ECO:0000313" key="5">
    <source>
        <dbReference type="Proteomes" id="UP000548326"/>
    </source>
</evidence>
<accession>A0A841JJP0</accession>
<keyword evidence="2" id="KW-0812">Transmembrane</keyword>
<keyword evidence="2" id="KW-1133">Transmembrane helix</keyword>